<feature type="compositionally biased region" description="Basic and acidic residues" evidence="1">
    <location>
        <begin position="163"/>
        <end position="178"/>
    </location>
</feature>
<comment type="caution">
    <text evidence="2">The sequence shown here is derived from an EMBL/GenBank/DDBJ whole genome shotgun (WGS) entry which is preliminary data.</text>
</comment>
<dbReference type="OrthoDB" id="439150at2759"/>
<feature type="region of interest" description="Disordered" evidence="1">
    <location>
        <begin position="154"/>
        <end position="178"/>
    </location>
</feature>
<protein>
    <submittedName>
        <fullName evidence="2">Uncharacterized protein</fullName>
    </submittedName>
</protein>
<evidence type="ECO:0000256" key="1">
    <source>
        <dbReference type="SAM" id="MobiDB-lite"/>
    </source>
</evidence>
<feature type="non-terminal residue" evidence="2">
    <location>
        <position position="178"/>
    </location>
</feature>
<organism evidence="2 3">
    <name type="scientific">Symbiodinium pilosum</name>
    <name type="common">Dinoflagellate</name>
    <dbReference type="NCBI Taxonomy" id="2952"/>
    <lineage>
        <taxon>Eukaryota</taxon>
        <taxon>Sar</taxon>
        <taxon>Alveolata</taxon>
        <taxon>Dinophyceae</taxon>
        <taxon>Suessiales</taxon>
        <taxon>Symbiodiniaceae</taxon>
        <taxon>Symbiodinium</taxon>
    </lineage>
</organism>
<accession>A0A812WNR1</accession>
<sequence length="178" mass="19473">MQLAAVLKDTKSKKEVEAHADELDAIAKEWPIVNIVKLQTLSDLPKAGSRTQAAKELASKQSDFEKIKGAMAGTSPKTFQAPAIKGDWREMADSWSFSAKVTCLTAISACQLQINDSYLRLLDSEGSLLVKTFVPETLDKGKLEASWSRNQGRLEVSGPKKVKSQEGLKKSIHVDSLD</sequence>
<proteinExistence type="predicted"/>
<evidence type="ECO:0000313" key="3">
    <source>
        <dbReference type="Proteomes" id="UP000649617"/>
    </source>
</evidence>
<keyword evidence="3" id="KW-1185">Reference proteome</keyword>
<evidence type="ECO:0000313" key="2">
    <source>
        <dbReference type="EMBL" id="CAE7684498.1"/>
    </source>
</evidence>
<gene>
    <name evidence="2" type="ORF">SPIL2461_LOCUS19120</name>
</gene>
<dbReference type="AlphaFoldDB" id="A0A812WNR1"/>
<dbReference type="Proteomes" id="UP000649617">
    <property type="component" value="Unassembled WGS sequence"/>
</dbReference>
<reference evidence="2" key="1">
    <citation type="submission" date="2021-02" db="EMBL/GenBank/DDBJ databases">
        <authorList>
            <person name="Dougan E. K."/>
            <person name="Rhodes N."/>
            <person name="Thang M."/>
            <person name="Chan C."/>
        </authorList>
    </citation>
    <scope>NUCLEOTIDE SEQUENCE</scope>
</reference>
<name>A0A812WNR1_SYMPI</name>
<dbReference type="EMBL" id="CAJNIZ010044293">
    <property type="protein sequence ID" value="CAE7684498.1"/>
    <property type="molecule type" value="Genomic_DNA"/>
</dbReference>